<evidence type="ECO:0000256" key="13">
    <source>
        <dbReference type="SAM" id="MobiDB-lite"/>
    </source>
</evidence>
<evidence type="ECO:0000256" key="4">
    <source>
        <dbReference type="ARBA" id="ARBA00007245"/>
    </source>
</evidence>
<keyword evidence="7" id="KW-0812">Transmembrane</keyword>
<reference evidence="16" key="1">
    <citation type="submission" date="2020-01" db="EMBL/GenBank/DDBJ databases">
        <title>Draft genome sequence of the Termite Coptotermes fromosanus.</title>
        <authorList>
            <person name="Itakura S."/>
            <person name="Yosikawa Y."/>
            <person name="Umezawa K."/>
        </authorList>
    </citation>
    <scope>NUCLEOTIDE SEQUENCE [LARGE SCALE GENOMIC DNA]</scope>
</reference>
<dbReference type="InParanoid" id="A0A6L2PYF3"/>
<dbReference type="GO" id="GO:0005912">
    <property type="term" value="C:adherens junction"/>
    <property type="evidence" value="ECO:0007669"/>
    <property type="project" value="UniProtKB-SubCell"/>
</dbReference>
<gene>
    <name evidence="15" type="ORF">Cfor_12409</name>
</gene>
<organism evidence="15 16">
    <name type="scientific">Coptotermes formosanus</name>
    <name type="common">Formosan subterranean termite</name>
    <dbReference type="NCBI Taxonomy" id="36987"/>
    <lineage>
        <taxon>Eukaryota</taxon>
        <taxon>Metazoa</taxon>
        <taxon>Ecdysozoa</taxon>
        <taxon>Arthropoda</taxon>
        <taxon>Hexapoda</taxon>
        <taxon>Insecta</taxon>
        <taxon>Pterygota</taxon>
        <taxon>Neoptera</taxon>
        <taxon>Polyneoptera</taxon>
        <taxon>Dictyoptera</taxon>
        <taxon>Blattodea</taxon>
        <taxon>Blattoidea</taxon>
        <taxon>Termitoidae</taxon>
        <taxon>Rhinotermitidae</taxon>
        <taxon>Coptotermes</taxon>
    </lineage>
</organism>
<dbReference type="PANTHER" id="PTHR15989:SF5">
    <property type="entry name" value="VEZATIN"/>
    <property type="match status" value="1"/>
</dbReference>
<feature type="domain" description="Myosin-binding" evidence="14">
    <location>
        <begin position="271"/>
        <end position="434"/>
    </location>
</feature>
<evidence type="ECO:0000313" key="16">
    <source>
        <dbReference type="Proteomes" id="UP000502823"/>
    </source>
</evidence>
<evidence type="ECO:0000259" key="14">
    <source>
        <dbReference type="Pfam" id="PF12632"/>
    </source>
</evidence>
<feature type="compositionally biased region" description="Polar residues" evidence="13">
    <location>
        <begin position="703"/>
        <end position="714"/>
    </location>
</feature>
<evidence type="ECO:0000256" key="9">
    <source>
        <dbReference type="ARBA" id="ARBA00022989"/>
    </source>
</evidence>
<dbReference type="Proteomes" id="UP000502823">
    <property type="component" value="Unassembled WGS sequence"/>
</dbReference>
<dbReference type="GO" id="GO:0098609">
    <property type="term" value="P:cell-cell adhesion"/>
    <property type="evidence" value="ECO:0007669"/>
    <property type="project" value="InterPro"/>
</dbReference>
<dbReference type="GO" id="GO:0017022">
    <property type="term" value="F:myosin binding"/>
    <property type="evidence" value="ECO:0007669"/>
    <property type="project" value="InterPro"/>
</dbReference>
<keyword evidence="6" id="KW-1003">Cell membrane</keyword>
<keyword evidence="8" id="KW-0965">Cell junction</keyword>
<accession>A0A6L2PYF3</accession>
<dbReference type="InterPro" id="IPR026859">
    <property type="entry name" value="Myosin-bd"/>
</dbReference>
<evidence type="ECO:0000256" key="6">
    <source>
        <dbReference type="ARBA" id="ARBA00022475"/>
    </source>
</evidence>
<proteinExistence type="inferred from homology"/>
<evidence type="ECO:0000256" key="5">
    <source>
        <dbReference type="ARBA" id="ARBA00018125"/>
    </source>
</evidence>
<dbReference type="EMBL" id="BLKM01000703">
    <property type="protein sequence ID" value="GFG37566.1"/>
    <property type="molecule type" value="Genomic_DNA"/>
</dbReference>
<evidence type="ECO:0000256" key="7">
    <source>
        <dbReference type="ARBA" id="ARBA00022692"/>
    </source>
</evidence>
<name>A0A6L2PYF3_COPFO</name>
<keyword evidence="9" id="KW-1133">Transmembrane helix</keyword>
<dbReference type="Pfam" id="PF12632">
    <property type="entry name" value="Vezatin"/>
    <property type="match status" value="1"/>
</dbReference>
<evidence type="ECO:0000256" key="3">
    <source>
        <dbReference type="ARBA" id="ARBA00004651"/>
    </source>
</evidence>
<evidence type="ECO:0000256" key="11">
    <source>
        <dbReference type="ARBA" id="ARBA00023136"/>
    </source>
</evidence>
<feature type="region of interest" description="Disordered" evidence="13">
    <location>
        <begin position="825"/>
        <end position="847"/>
    </location>
</feature>
<dbReference type="InterPro" id="IPR026858">
    <property type="entry name" value="Vezatin"/>
</dbReference>
<evidence type="ECO:0000313" key="15">
    <source>
        <dbReference type="EMBL" id="GFG37566.1"/>
    </source>
</evidence>
<dbReference type="GO" id="GO:0005886">
    <property type="term" value="C:plasma membrane"/>
    <property type="evidence" value="ECO:0007669"/>
    <property type="project" value="UniProtKB-SubCell"/>
</dbReference>
<keyword evidence="10" id="KW-0175">Coiled coil</keyword>
<feature type="compositionally biased region" description="Low complexity" evidence="13">
    <location>
        <begin position="831"/>
        <end position="847"/>
    </location>
</feature>
<evidence type="ECO:0000256" key="8">
    <source>
        <dbReference type="ARBA" id="ARBA00022949"/>
    </source>
</evidence>
<feature type="region of interest" description="Disordered" evidence="13">
    <location>
        <begin position="697"/>
        <end position="718"/>
    </location>
</feature>
<comment type="subcellular location">
    <subcellularLocation>
        <location evidence="2">Cell junction</location>
        <location evidence="2">Adherens junction</location>
    </subcellularLocation>
    <subcellularLocation>
        <location evidence="3">Cell membrane</location>
        <topology evidence="3">Multi-pass membrane protein</topology>
    </subcellularLocation>
    <subcellularLocation>
        <location evidence="1">Nucleus</location>
    </subcellularLocation>
</comment>
<sequence length="847" mass="94686">MVWKEAALPISCYIVPKVATRRMPYLQSHAACGAVRGRCYEVTNPHKESVVTILADEGPHGCPVREMEEEQQCREDLSRMKTCVCCEGYRLQPVDFKLIGGTSEMQPEAGSLCMSARSNALIEAITLFQGHELHHYLCQQGFTDFEVVRCSSPLQGPQTNKCELLRHKLQTALKGALQLLIPNWLMPNNKKLASLQLEVEVILKSGLLLEDDSHFLESIALPLDDVCEKPLWTEISLLHGMLVCGTIFIWKKEVVHGLFPFLYSFLAAEHFFSNWHFSLQRSRVSDAVKRLLSCCRDLLLLQKKSLNFVQENELLYRGFTLAKASSSVLHSEHSVVPCLAKRWYVMSGLRLSIAQSALQAISVMQDAVKTLVMMCPLSGHLDKRSHYSAYLSLEELGIAEIDTAEDSELPLGMLKKLHQVYCLLQSEFLRRLALCCVVKFWKDGGQNILPIFTIVNEVSNKYHEFLSNLNQDYKFFSCYGLNAVNDTYFKTPKKNSSRYFGAYVGIHSACLHLQGMLHRAKEMEELIQMQSDKTEVVHNSTLSKNVTEVLTDIVKEINSCRSCLEVAISELVHKPPTPHLTSEACESLAKNVSEQKQKPIVVGVTDLDPQIEDEVFEAIISHNNLLTGCEDDDDGYFVSMDAEDEVRRMEKECSDRMLLELKTVLVHKAHEWEKREAMALKRALQNAERACFEGKATVEPSGSDMQSNNGQGNDTEVPERAGARVSLDEQSSQGKIVESMPQIVESGSNVVSDDSVTTLVSKPIETWVSPRLKRGTLFSSSGSSSSRVPSCNAEMSNSFSDRAEQVQTLIAGAATFQPKYLGCDVDEETFSGSGENSSSSESENNEQ</sequence>
<dbReference type="OrthoDB" id="21151at2759"/>
<evidence type="ECO:0000256" key="1">
    <source>
        <dbReference type="ARBA" id="ARBA00004123"/>
    </source>
</evidence>
<keyword evidence="16" id="KW-1185">Reference proteome</keyword>
<comment type="caution">
    <text evidence="15">The sequence shown here is derived from an EMBL/GenBank/DDBJ whole genome shotgun (WGS) entry which is preliminary data.</text>
</comment>
<dbReference type="GO" id="GO:0005634">
    <property type="term" value="C:nucleus"/>
    <property type="evidence" value="ECO:0007669"/>
    <property type="project" value="UniProtKB-SubCell"/>
</dbReference>
<evidence type="ECO:0000256" key="10">
    <source>
        <dbReference type="ARBA" id="ARBA00023054"/>
    </source>
</evidence>
<keyword evidence="12" id="KW-0539">Nucleus</keyword>
<keyword evidence="11" id="KW-0472">Membrane</keyword>
<comment type="similarity">
    <text evidence="4">Belongs to the vezatin family.</text>
</comment>
<evidence type="ECO:0000256" key="2">
    <source>
        <dbReference type="ARBA" id="ARBA00004536"/>
    </source>
</evidence>
<protein>
    <recommendedName>
        <fullName evidence="5">Vezatin</fullName>
    </recommendedName>
</protein>
<dbReference type="AlphaFoldDB" id="A0A6L2PYF3"/>
<dbReference type="PANTHER" id="PTHR15989">
    <property type="entry name" value="VEZATIN"/>
    <property type="match status" value="1"/>
</dbReference>
<evidence type="ECO:0000256" key="12">
    <source>
        <dbReference type="ARBA" id="ARBA00023242"/>
    </source>
</evidence>